<reference evidence="2" key="1">
    <citation type="submission" date="2021-02" db="EMBL/GenBank/DDBJ databases">
        <authorList>
            <person name="Nowell W R."/>
        </authorList>
    </citation>
    <scope>NUCLEOTIDE SEQUENCE</scope>
</reference>
<evidence type="ECO:0000313" key="3">
    <source>
        <dbReference type="Proteomes" id="UP000681720"/>
    </source>
</evidence>
<evidence type="ECO:0008006" key="4">
    <source>
        <dbReference type="Google" id="ProtNLM"/>
    </source>
</evidence>
<evidence type="ECO:0000313" key="2">
    <source>
        <dbReference type="EMBL" id="CAF3883062.1"/>
    </source>
</evidence>
<organism evidence="2 3">
    <name type="scientific">Rotaria magnacalcarata</name>
    <dbReference type="NCBI Taxonomy" id="392030"/>
    <lineage>
        <taxon>Eukaryota</taxon>
        <taxon>Metazoa</taxon>
        <taxon>Spiralia</taxon>
        <taxon>Gnathifera</taxon>
        <taxon>Rotifera</taxon>
        <taxon>Eurotatoria</taxon>
        <taxon>Bdelloidea</taxon>
        <taxon>Philodinida</taxon>
        <taxon>Philodinidae</taxon>
        <taxon>Rotaria</taxon>
    </lineage>
</organism>
<evidence type="ECO:0000313" key="1">
    <source>
        <dbReference type="EMBL" id="CAF3867308.1"/>
    </source>
</evidence>
<name>A0A8S2L6L1_9BILA</name>
<dbReference type="Proteomes" id="UP000681720">
    <property type="component" value="Unassembled WGS sequence"/>
</dbReference>
<dbReference type="AlphaFoldDB" id="A0A8S2L6L1"/>
<proteinExistence type="predicted"/>
<dbReference type="EMBL" id="CAJOBH010001671">
    <property type="protein sequence ID" value="CAF3867308.1"/>
    <property type="molecule type" value="Genomic_DNA"/>
</dbReference>
<comment type="caution">
    <text evidence="2">The sequence shown here is derived from an EMBL/GenBank/DDBJ whole genome shotgun (WGS) entry which is preliminary data.</text>
</comment>
<protein>
    <recommendedName>
        <fullName evidence="4">Helitron helicase-like domain-containing protein</fullName>
    </recommendedName>
</protein>
<accession>A0A8S2L6L1</accession>
<dbReference type="EMBL" id="CAJOBJ010001517">
    <property type="protein sequence ID" value="CAF3883062.1"/>
    <property type="molecule type" value="Genomic_DNA"/>
</dbReference>
<gene>
    <name evidence="1" type="ORF">BYL167_LOCUS6721</name>
    <name evidence="2" type="ORF">GIL414_LOCUS5644</name>
</gene>
<dbReference type="Proteomes" id="UP000681967">
    <property type="component" value="Unassembled WGS sequence"/>
</dbReference>
<sequence>MSIILIRGRQAALKGQIVHFHVDSDVIVGDLLPFPRCYEFLAVVQEKPHTNKEIRATVDNIIPIQVVDSYAHNIATTIAPVVNSSETLYGPQRIMACAENPTWQMEPYFKKKCYSWLCPHDIGMVIRGSSAFWGKARRHLRSMYAMLGKPFIFLSINLQDDVEFLTNINPVKLGMIDNPNWEAIDCLNDDEYLMLINQNAALVARMCKRHIPGSYKIVLASSRIGWVPIGAYAYCRIARPGIAGFEEFIKNKQHSFLINYVVSNYFLKIEFQRDGLPHIHSLLWIENPPFCKSIEGRQIIIDFVDKFLTTELPDRDVDPDLYKLRKKQTTAEQKYEKEDKNNDINNAINGNNEDKIYETVDAEDDLDLIQTNVEGRKCFEQAICRFGKHDPLAAETHFRIHKQAKILTRDDRDIIMKRTTEELYAQRPSSPKVIDGLTLFEFAVCPS</sequence>